<feature type="domain" description="EGF-like" evidence="6">
    <location>
        <begin position="239"/>
        <end position="275"/>
    </location>
</feature>
<dbReference type="SUPFAM" id="SSF57196">
    <property type="entry name" value="EGF/Laminin"/>
    <property type="match status" value="5"/>
</dbReference>
<evidence type="ECO:0000256" key="2">
    <source>
        <dbReference type="ARBA" id="ARBA00022737"/>
    </source>
</evidence>
<dbReference type="FunFam" id="2.10.25.10:FF:000712">
    <property type="entry name" value="Uncharacterized protein"/>
    <property type="match status" value="1"/>
</dbReference>
<dbReference type="InterPro" id="IPR001304">
    <property type="entry name" value="C-type_lectin-like"/>
</dbReference>
<evidence type="ECO:0000259" key="6">
    <source>
        <dbReference type="PROSITE" id="PS50026"/>
    </source>
</evidence>
<dbReference type="FunFam" id="2.10.25.10:FF:000814">
    <property type="entry name" value="Sushi, von Willebrand factor type A, EGF and pentraxin domain-containing protein 1"/>
    <property type="match status" value="2"/>
</dbReference>
<keyword evidence="2" id="KW-0677">Repeat</keyword>
<organism>
    <name type="scientific">Branchiostoma floridae</name>
    <name type="common">Florida lancelet</name>
    <name type="synonym">Amphioxus</name>
    <dbReference type="NCBI Taxonomy" id="7739"/>
    <lineage>
        <taxon>Eukaryota</taxon>
        <taxon>Metazoa</taxon>
        <taxon>Chordata</taxon>
        <taxon>Cephalochordata</taxon>
        <taxon>Leptocardii</taxon>
        <taxon>Amphioxiformes</taxon>
        <taxon>Branchiostomatidae</taxon>
        <taxon>Branchiostoma</taxon>
    </lineage>
</organism>
<evidence type="ECO:0000259" key="7">
    <source>
        <dbReference type="PROSITE" id="PS50041"/>
    </source>
</evidence>
<dbReference type="InterPro" id="IPR001881">
    <property type="entry name" value="EGF-like_Ca-bd_dom"/>
</dbReference>
<feature type="chain" id="PRO_5002934927" description="Fibropellin-1-like" evidence="5">
    <location>
        <begin position="21"/>
        <end position="756"/>
    </location>
</feature>
<gene>
    <name evidence="8" type="ORF">BRAFLDRAFT_69473</name>
</gene>
<feature type="disulfide bond" evidence="4">
    <location>
        <begin position="423"/>
        <end position="432"/>
    </location>
</feature>
<feature type="signal peptide" evidence="5">
    <location>
        <begin position="1"/>
        <end position="20"/>
    </location>
</feature>
<name>C3ZK88_BRAFL</name>
<feature type="disulfide bond" evidence="4">
    <location>
        <begin position="227"/>
        <end position="236"/>
    </location>
</feature>
<evidence type="ECO:0000256" key="3">
    <source>
        <dbReference type="ARBA" id="ARBA00023157"/>
    </source>
</evidence>
<dbReference type="InterPro" id="IPR016186">
    <property type="entry name" value="C-type_lectin-like/link_sf"/>
</dbReference>
<feature type="domain" description="C-type lectin" evidence="7">
    <location>
        <begin position="594"/>
        <end position="711"/>
    </location>
</feature>
<feature type="domain" description="EGF-like" evidence="6">
    <location>
        <begin position="162"/>
        <end position="200"/>
    </location>
</feature>
<evidence type="ECO:0000256" key="4">
    <source>
        <dbReference type="PROSITE-ProRule" id="PRU00076"/>
    </source>
</evidence>
<feature type="domain" description="EGF-like" evidence="6">
    <location>
        <begin position="201"/>
        <end position="237"/>
    </location>
</feature>
<dbReference type="eggNOG" id="KOG1217">
    <property type="taxonomic scope" value="Eukaryota"/>
</dbReference>
<feature type="domain" description="C-type lectin" evidence="7">
    <location>
        <begin position="283"/>
        <end position="393"/>
    </location>
</feature>
<dbReference type="FunFam" id="3.10.100.10:FF:000107">
    <property type="entry name" value="Uncharacterized protein"/>
    <property type="match status" value="1"/>
</dbReference>
<feature type="disulfide bond" evidence="4">
    <location>
        <begin position="190"/>
        <end position="199"/>
    </location>
</feature>
<feature type="disulfide bond" evidence="4">
    <location>
        <begin position="722"/>
        <end position="739"/>
    </location>
</feature>
<feature type="disulfide bond" evidence="4">
    <location>
        <begin position="171"/>
        <end position="188"/>
    </location>
</feature>
<dbReference type="PROSITE" id="PS50041">
    <property type="entry name" value="C_TYPE_LECTIN_2"/>
    <property type="match status" value="2"/>
</dbReference>
<dbReference type="PANTHER" id="PTHR12916:SF9">
    <property type="entry name" value="NEUROGENIC LOCUS NOTCH HOMOLOG PROTEIN 1-RELATED"/>
    <property type="match status" value="1"/>
</dbReference>
<dbReference type="InterPro" id="IPR000152">
    <property type="entry name" value="EGF-type_Asp/Asn_hydroxyl_site"/>
</dbReference>
<dbReference type="Gene3D" id="2.10.25.10">
    <property type="entry name" value="Laminin"/>
    <property type="match status" value="4"/>
</dbReference>
<feature type="domain" description="EGF-like" evidence="6">
    <location>
        <begin position="713"/>
        <end position="751"/>
    </location>
</feature>
<dbReference type="InterPro" id="IPR016187">
    <property type="entry name" value="CTDL_fold"/>
</dbReference>
<dbReference type="PANTHER" id="PTHR12916">
    <property type="entry name" value="CYTOCHROME C OXIDASE POLYPEPTIDE VIC-2"/>
    <property type="match status" value="1"/>
</dbReference>
<keyword evidence="1 4" id="KW-0245">EGF-like domain</keyword>
<dbReference type="SMART" id="SM00179">
    <property type="entry name" value="EGF_CA"/>
    <property type="match status" value="3"/>
</dbReference>
<dbReference type="GO" id="GO:0005509">
    <property type="term" value="F:calcium ion binding"/>
    <property type="evidence" value="ECO:0007669"/>
    <property type="project" value="InterPro"/>
</dbReference>
<dbReference type="PROSITE" id="PS01187">
    <property type="entry name" value="EGF_CA"/>
    <property type="match status" value="1"/>
</dbReference>
<dbReference type="EMBL" id="GG666636">
    <property type="protein sequence ID" value="EEN46987.1"/>
    <property type="molecule type" value="Genomic_DNA"/>
</dbReference>
<dbReference type="InParanoid" id="C3ZK88"/>
<feature type="domain" description="EGF-like" evidence="6">
    <location>
        <begin position="395"/>
        <end position="433"/>
    </location>
</feature>
<feature type="disulfide bond" evidence="4">
    <location>
        <begin position="265"/>
        <end position="274"/>
    </location>
</feature>
<dbReference type="CDD" id="cd00037">
    <property type="entry name" value="CLECT"/>
    <property type="match status" value="2"/>
</dbReference>
<evidence type="ECO:0000313" key="8">
    <source>
        <dbReference type="EMBL" id="EEN46987.1"/>
    </source>
</evidence>
<keyword evidence="5" id="KW-0732">Signal</keyword>
<protein>
    <recommendedName>
        <fullName evidence="9">Fibropellin-1-like</fullName>
    </recommendedName>
</protein>
<accession>C3ZK88</accession>
<reference evidence="8" key="1">
    <citation type="journal article" date="2008" name="Nature">
        <title>The amphioxus genome and the evolution of the chordate karyotype.</title>
        <authorList>
            <consortium name="US DOE Joint Genome Institute (JGI-PGF)"/>
            <person name="Putnam N.H."/>
            <person name="Butts T."/>
            <person name="Ferrier D.E.K."/>
            <person name="Furlong R.F."/>
            <person name="Hellsten U."/>
            <person name="Kawashima T."/>
            <person name="Robinson-Rechavi M."/>
            <person name="Shoguchi E."/>
            <person name="Terry A."/>
            <person name="Yu J.-K."/>
            <person name="Benito-Gutierrez E.L."/>
            <person name="Dubchak I."/>
            <person name="Garcia-Fernandez J."/>
            <person name="Gibson-Brown J.J."/>
            <person name="Grigoriev I.V."/>
            <person name="Horton A.C."/>
            <person name="de Jong P.J."/>
            <person name="Jurka J."/>
            <person name="Kapitonov V.V."/>
            <person name="Kohara Y."/>
            <person name="Kuroki Y."/>
            <person name="Lindquist E."/>
            <person name="Lucas S."/>
            <person name="Osoegawa K."/>
            <person name="Pennacchio L.A."/>
            <person name="Salamov A.A."/>
            <person name="Satou Y."/>
            <person name="Sauka-Spengler T."/>
            <person name="Schmutz J."/>
            <person name="Shin-I T."/>
            <person name="Toyoda A."/>
            <person name="Bronner-Fraser M."/>
            <person name="Fujiyama A."/>
            <person name="Holland L.Z."/>
            <person name="Holland P.W.H."/>
            <person name="Satoh N."/>
            <person name="Rokhsar D.S."/>
        </authorList>
    </citation>
    <scope>NUCLEOTIDE SEQUENCE [LARGE SCALE GENOMIC DNA]</scope>
    <source>
        <strain evidence="8">S238N-H82</strain>
        <tissue evidence="8">Testes</tissue>
    </source>
</reference>
<dbReference type="CDD" id="cd00054">
    <property type="entry name" value="EGF_CA"/>
    <property type="match status" value="3"/>
</dbReference>
<evidence type="ECO:0008006" key="9">
    <source>
        <dbReference type="Google" id="ProtNLM"/>
    </source>
</evidence>
<evidence type="ECO:0000256" key="5">
    <source>
        <dbReference type="SAM" id="SignalP"/>
    </source>
</evidence>
<dbReference type="PROSITE" id="PS50026">
    <property type="entry name" value="EGF_3"/>
    <property type="match status" value="5"/>
</dbReference>
<feature type="disulfide bond" evidence="4">
    <location>
        <begin position="404"/>
        <end position="421"/>
    </location>
</feature>
<dbReference type="SMART" id="SM00181">
    <property type="entry name" value="EGF"/>
    <property type="match status" value="5"/>
</dbReference>
<dbReference type="Gene3D" id="3.10.100.10">
    <property type="entry name" value="Mannose-Binding Protein A, subunit A"/>
    <property type="match status" value="2"/>
</dbReference>
<dbReference type="PROSITE" id="PS00022">
    <property type="entry name" value="EGF_1"/>
    <property type="match status" value="5"/>
</dbReference>
<keyword evidence="3 4" id="KW-1015">Disulfide bond</keyword>
<dbReference type="InterPro" id="IPR000742">
    <property type="entry name" value="EGF"/>
</dbReference>
<evidence type="ECO:0000256" key="1">
    <source>
        <dbReference type="ARBA" id="ARBA00022536"/>
    </source>
</evidence>
<dbReference type="PROSITE" id="PS00010">
    <property type="entry name" value="ASX_HYDROXYL"/>
    <property type="match status" value="2"/>
</dbReference>
<dbReference type="SMART" id="SM00034">
    <property type="entry name" value="CLECT"/>
    <property type="match status" value="2"/>
</dbReference>
<dbReference type="Pfam" id="PF00059">
    <property type="entry name" value="Lectin_C"/>
    <property type="match status" value="2"/>
</dbReference>
<dbReference type="InterPro" id="IPR018097">
    <property type="entry name" value="EGF_Ca-bd_CS"/>
</dbReference>
<comment type="caution">
    <text evidence="4">Lacks conserved residue(s) required for the propagation of feature annotation.</text>
</comment>
<sequence length="756" mass="82027">MWTFLLLTVAMVAWPAQSQGQEYLTTVDTWSFFKVQVSGQMTNANVKATCEAAGMRYPCFFSGSINDGCTQYWTSGCIEYEVQSFPSCCLPRARDTCYTMTVLTVNLCGDTHTGDCQPLDDTFVYMPNWNSGDDSAYGVDYDTHHSSLHGVDYNNMYALCADIIGCTSAPCQNGATCQGELNSFEFTCQCAPGFFGTLCEDFDECSSAPCQNKATCQDGVNSFTCQCAHGFTGTLCETDIDECSSAPCQNEATCQDWVNSFTCHCAPGFTGSLCETVSSPEDCYQFSTSTATHLEATRTCRAADSLMVDVKDENEQQFLANMIAATTFASTWLAMKTAPLPILHSDGTLASGSLQWMAGEPSSPLDLCVLLDSSNNYQAKTVFCTEQHNYVCESELKPCEPNVCQNGGNCTSCFNGSSTFCDCPDGFEGEFCEIKIDWCSLVTCPFGWTCQNLIDHFSCLGETVYLTTLGGLAFHKVRVSGEMTNFNVKATCEGLGMGYPCFFRGGDGCSNSRHYSPDCVAFDTASSNCYTFSVIAYEVCPGMDSWNCPELDDVFLYLRHWRSVDGAYGIDHQTSNIQSGEGQFNLWALCTVVDGGSCYKFTSTPASHVSAEKACRAEGGHLAVVRDVGKQRFLSNHIPAGNSDSHWIGTKVTSDKLIFSDQPSVLDQVAGLDWAEDSPSLPCALCVLMDSGDSHLAKTASCMEQHSYICQSETSPCDHNVCMHGGNCSSCFGGTDTVCACPADYDGEFCENHVGL</sequence>
<dbReference type="AlphaFoldDB" id="C3ZK88"/>
<dbReference type="Pfam" id="PF00008">
    <property type="entry name" value="EGF"/>
    <property type="match status" value="3"/>
</dbReference>
<proteinExistence type="predicted"/>
<feature type="disulfide bond" evidence="4">
    <location>
        <begin position="741"/>
        <end position="750"/>
    </location>
</feature>
<dbReference type="PROSITE" id="PS01186">
    <property type="entry name" value="EGF_2"/>
    <property type="match status" value="4"/>
</dbReference>
<dbReference type="SUPFAM" id="SSF56436">
    <property type="entry name" value="C-type lectin-like"/>
    <property type="match status" value="2"/>
</dbReference>